<dbReference type="InterPro" id="IPR050407">
    <property type="entry name" value="Geranylgeranyl_reductase"/>
</dbReference>
<dbReference type="NCBIfam" id="TIGR02032">
    <property type="entry name" value="GG-red-SF"/>
    <property type="match status" value="1"/>
</dbReference>
<comment type="caution">
    <text evidence="2">The sequence shown here is derived from an EMBL/GenBank/DDBJ whole genome shotgun (WGS) entry which is preliminary data.</text>
</comment>
<keyword evidence="3" id="KW-1185">Reference proteome</keyword>
<name>A0ABP9HVI7_9ACTN</name>
<gene>
    <name evidence="2" type="ORF">GCM10023205_54540</name>
</gene>
<dbReference type="InterPro" id="IPR011777">
    <property type="entry name" value="Geranylgeranyl_Rdtase_fam"/>
</dbReference>
<dbReference type="PANTHER" id="PTHR42685:SF22">
    <property type="entry name" value="CONDITIONED MEDIUM FACTOR RECEPTOR 1"/>
    <property type="match status" value="1"/>
</dbReference>
<organism evidence="2 3">
    <name type="scientific">Yinghuangia aomiensis</name>
    <dbReference type="NCBI Taxonomy" id="676205"/>
    <lineage>
        <taxon>Bacteria</taxon>
        <taxon>Bacillati</taxon>
        <taxon>Actinomycetota</taxon>
        <taxon>Actinomycetes</taxon>
        <taxon>Kitasatosporales</taxon>
        <taxon>Streptomycetaceae</taxon>
        <taxon>Yinghuangia</taxon>
    </lineage>
</organism>
<dbReference type="Pfam" id="PF01494">
    <property type="entry name" value="FAD_binding_3"/>
    <property type="match status" value="1"/>
</dbReference>
<protein>
    <submittedName>
        <fullName evidence="2">Geranylgeranyl reductase family protein</fullName>
    </submittedName>
</protein>
<evidence type="ECO:0000259" key="1">
    <source>
        <dbReference type="Pfam" id="PF01494"/>
    </source>
</evidence>
<dbReference type="InterPro" id="IPR002938">
    <property type="entry name" value="FAD-bd"/>
</dbReference>
<evidence type="ECO:0000313" key="2">
    <source>
        <dbReference type="EMBL" id="GAA4979180.1"/>
    </source>
</evidence>
<evidence type="ECO:0000313" key="3">
    <source>
        <dbReference type="Proteomes" id="UP001500466"/>
    </source>
</evidence>
<proteinExistence type="predicted"/>
<accession>A0ABP9HVI7</accession>
<dbReference type="PANTHER" id="PTHR42685">
    <property type="entry name" value="GERANYLGERANYL DIPHOSPHATE REDUCTASE"/>
    <property type="match status" value="1"/>
</dbReference>
<sequence length="353" mass="37705">MEKAVLPRYKTCGGGIIGPSAQALPAGFRLPAKDHVKAVTFTMDGRWSRTRRARRGAPVFSLVNRPELDAALVDEARKAGAEVREDTTVQRLEQDGDGVVVTLVGGETLRARAVVGADGTGRTSTYVGVVFDQVDLGLEAEIPVPAEVAAHWRGRVLIDWGPVAGSYAWVFPKGDTLTVGVICARGNGEATREYLRDFVARLGLAGFRPSVSSGHLTRCRADGSPLSRGRVLVAGDAAGLLEPWTREGISFALRSGRAAGEAAAAVAAAADDAGVADAADAYRTGIEATLGREMRAGRIMLAAFARHPKVFHTAVTMIPKAWGAFERIVRGDRTLADYVERRPIRRVLDRLAR</sequence>
<dbReference type="Proteomes" id="UP001500466">
    <property type="component" value="Unassembled WGS sequence"/>
</dbReference>
<dbReference type="InterPro" id="IPR036188">
    <property type="entry name" value="FAD/NAD-bd_sf"/>
</dbReference>
<dbReference type="SUPFAM" id="SSF51905">
    <property type="entry name" value="FAD/NAD(P)-binding domain"/>
    <property type="match status" value="1"/>
</dbReference>
<dbReference type="EMBL" id="BAABHS010000021">
    <property type="protein sequence ID" value="GAA4979180.1"/>
    <property type="molecule type" value="Genomic_DNA"/>
</dbReference>
<reference evidence="3" key="1">
    <citation type="journal article" date="2019" name="Int. J. Syst. Evol. Microbiol.">
        <title>The Global Catalogue of Microorganisms (GCM) 10K type strain sequencing project: providing services to taxonomists for standard genome sequencing and annotation.</title>
        <authorList>
            <consortium name="The Broad Institute Genomics Platform"/>
            <consortium name="The Broad Institute Genome Sequencing Center for Infectious Disease"/>
            <person name="Wu L."/>
            <person name="Ma J."/>
        </authorList>
    </citation>
    <scope>NUCLEOTIDE SEQUENCE [LARGE SCALE GENOMIC DNA]</scope>
    <source>
        <strain evidence="3">JCM 17986</strain>
    </source>
</reference>
<dbReference type="Gene3D" id="3.50.50.60">
    <property type="entry name" value="FAD/NAD(P)-binding domain"/>
    <property type="match status" value="1"/>
</dbReference>
<feature type="domain" description="FAD-binding" evidence="1">
    <location>
        <begin position="55"/>
        <end position="120"/>
    </location>
</feature>